<evidence type="ECO:0000256" key="2">
    <source>
        <dbReference type="SAM" id="MobiDB-lite"/>
    </source>
</evidence>
<feature type="region of interest" description="Disordered" evidence="2">
    <location>
        <begin position="239"/>
        <end position="263"/>
    </location>
</feature>
<feature type="region of interest" description="Disordered" evidence="2">
    <location>
        <begin position="446"/>
        <end position="478"/>
    </location>
</feature>
<dbReference type="AlphaFoldDB" id="A0A699I556"/>
<keyword evidence="1" id="KW-0175">Coiled coil</keyword>
<gene>
    <name evidence="3" type="ORF">Tci_492429</name>
</gene>
<feature type="coiled-coil region" evidence="1">
    <location>
        <begin position="47"/>
        <end position="74"/>
    </location>
</feature>
<feature type="compositionally biased region" description="Polar residues" evidence="2">
    <location>
        <begin position="240"/>
        <end position="253"/>
    </location>
</feature>
<protein>
    <submittedName>
        <fullName evidence="3">Uncharacterized protein</fullName>
    </submittedName>
</protein>
<comment type="caution">
    <text evidence="3">The sequence shown here is derived from an EMBL/GenBank/DDBJ whole genome shotgun (WGS) entry which is preliminary data.</text>
</comment>
<feature type="non-terminal residue" evidence="3">
    <location>
        <position position="1"/>
    </location>
</feature>
<evidence type="ECO:0000313" key="3">
    <source>
        <dbReference type="EMBL" id="GEZ20456.1"/>
    </source>
</evidence>
<accession>A0A699I556</accession>
<reference evidence="3" key="1">
    <citation type="journal article" date="2019" name="Sci. Rep.">
        <title>Draft genome of Tanacetum cinerariifolium, the natural source of mosquito coil.</title>
        <authorList>
            <person name="Yamashiro T."/>
            <person name="Shiraishi A."/>
            <person name="Satake H."/>
            <person name="Nakayama K."/>
        </authorList>
    </citation>
    <scope>NUCLEOTIDE SEQUENCE</scope>
</reference>
<dbReference type="EMBL" id="BKCJ010252049">
    <property type="protein sequence ID" value="GEZ20456.1"/>
    <property type="molecule type" value="Genomic_DNA"/>
</dbReference>
<proteinExistence type="predicted"/>
<sequence length="577" mass="65171">LAFAPQHNIVAYLEKTESNVEFHQIVDFLTLSSIHHALTVLDMEKVKTAQAKEISSLKKRVTKLEQTQREEEFEIITKVQDIDDLVDEEVIFKDKGSGEKGDLAFAPQHNIVAYLEKTESNVEFYQIVDFLTLSSIHHALTVSHTIYASNIEQFWNTTNSQTINDVKKIHATADGKTVVITESSMRRDLLFIDDNGITCLTNAHIFENLPLMGDKGSGSDLGRQETMGGAMAQIRFEGAPTQSSDPPLSNSNIVGRGHTPGSDEGSMTLKELMNLCTTLSHKVLDMEKVKTAQANEISSLKKRVTKLEQTQREEEFEIITKVQDIDDLVDEEVIFKDKGSGEKGGSTAETISTARPDISTARPKAALAGFYDEVQAQIDADHELAARLTREEQEKYTVEERSKLLAEFFERRKKQLAKERAKAIRIKPHIKTQLRNLMMTYIKHTGSKKDENRVGSRNKRVAGSSLKQKSSKKQKVNEQEFVDSDKELRICLKLVPNDDKAINYETLDVKSLIVDFESQKLGTMEAGDVHVYKLTRLDGSYRHFLTFSRILVLDRQDVLDLHKIVMENFSVSTVSYK</sequence>
<evidence type="ECO:0000256" key="1">
    <source>
        <dbReference type="SAM" id="Coils"/>
    </source>
</evidence>
<organism evidence="3">
    <name type="scientific">Tanacetum cinerariifolium</name>
    <name type="common">Dalmatian daisy</name>
    <name type="synonym">Chrysanthemum cinerariifolium</name>
    <dbReference type="NCBI Taxonomy" id="118510"/>
    <lineage>
        <taxon>Eukaryota</taxon>
        <taxon>Viridiplantae</taxon>
        <taxon>Streptophyta</taxon>
        <taxon>Embryophyta</taxon>
        <taxon>Tracheophyta</taxon>
        <taxon>Spermatophyta</taxon>
        <taxon>Magnoliopsida</taxon>
        <taxon>eudicotyledons</taxon>
        <taxon>Gunneridae</taxon>
        <taxon>Pentapetalae</taxon>
        <taxon>asterids</taxon>
        <taxon>campanulids</taxon>
        <taxon>Asterales</taxon>
        <taxon>Asteraceae</taxon>
        <taxon>Asteroideae</taxon>
        <taxon>Anthemideae</taxon>
        <taxon>Anthemidinae</taxon>
        <taxon>Tanacetum</taxon>
    </lineage>
</organism>
<feature type="coiled-coil region" evidence="1">
    <location>
        <begin position="290"/>
        <end position="317"/>
    </location>
</feature>
<name>A0A699I556_TANCI</name>